<gene>
    <name evidence="1" type="ORF">CHI95_21300</name>
</gene>
<reference evidence="1 2" key="1">
    <citation type="submission" date="2017-07" db="EMBL/GenBank/DDBJ databases">
        <title>blaIMP-27 on transferable plasmids in Proteus mirabilis and Providencia rettgeri.</title>
        <authorList>
            <person name="Potter R."/>
        </authorList>
    </citation>
    <scope>NUCLEOTIDE SEQUENCE [LARGE SCALE GENOMIC DNA]</scope>
    <source>
        <strain evidence="1 2">PR1</strain>
    </source>
</reference>
<evidence type="ECO:0000313" key="2">
    <source>
        <dbReference type="Proteomes" id="UP000216001"/>
    </source>
</evidence>
<proteinExistence type="predicted"/>
<sequence length="375" mass="43164">MSGSYPPNAALTTALAFHYQVLIGLDKCFSLTEGQSIWFEKDGDVSFLAQNDEQSTQFEIKNYSAPLTDHHENLWKTLKNWLSIKFDHSQYSALVLHTTQVFGAQTRLKDWNLKTAEQKLQILKDIFEERTKEQISAEKPSQIIKLQIEVMGTDETSLKAILSKSTLFTEADNAQDLEEKILNRLIGIPKNNLNSYLQGLIGFVYSQATQKNWSVKYQDFNAKCLDLTAKLCKREFTFPDFTGHKASLSEINEHSDKDFVKKIIEIEHHEMIPDAIGNWIELHNSLIEQLDEYPLYKEKTINYQKQLITQFRLAYSSAKLEEIDPIKNSKKLYNSIIIGHPLNMGNSTPPIEYKNGLIHDAMDDDSRNLKWKVEP</sequence>
<dbReference type="EMBL" id="NOWC01000035">
    <property type="protein sequence ID" value="OZS72514.1"/>
    <property type="molecule type" value="Genomic_DNA"/>
</dbReference>
<name>A0A264VMF4_PRORE</name>
<protein>
    <recommendedName>
        <fullName evidence="3">Adenylate cyclase</fullName>
    </recommendedName>
</protein>
<dbReference type="AlphaFoldDB" id="A0A264VMF4"/>
<accession>A0A264VMF4</accession>
<dbReference type="Proteomes" id="UP000216001">
    <property type="component" value="Unassembled WGS sequence"/>
</dbReference>
<dbReference type="RefSeq" id="WP_094962877.1">
    <property type="nucleotide sequence ID" value="NZ_NOWC01000035.1"/>
</dbReference>
<evidence type="ECO:0008006" key="3">
    <source>
        <dbReference type="Google" id="ProtNLM"/>
    </source>
</evidence>
<comment type="caution">
    <text evidence="1">The sequence shown here is derived from an EMBL/GenBank/DDBJ whole genome shotgun (WGS) entry which is preliminary data.</text>
</comment>
<evidence type="ECO:0000313" key="1">
    <source>
        <dbReference type="EMBL" id="OZS72514.1"/>
    </source>
</evidence>
<organism evidence="1 2">
    <name type="scientific">Providencia rettgeri</name>
    <dbReference type="NCBI Taxonomy" id="587"/>
    <lineage>
        <taxon>Bacteria</taxon>
        <taxon>Pseudomonadati</taxon>
        <taxon>Pseudomonadota</taxon>
        <taxon>Gammaproteobacteria</taxon>
        <taxon>Enterobacterales</taxon>
        <taxon>Morganellaceae</taxon>
        <taxon>Providencia</taxon>
    </lineage>
</organism>